<dbReference type="OrthoDB" id="3799586at2759"/>
<organism evidence="2 3">
    <name type="scientific">Neocucurbitaria cava</name>
    <dbReference type="NCBI Taxonomy" id="798079"/>
    <lineage>
        <taxon>Eukaryota</taxon>
        <taxon>Fungi</taxon>
        <taxon>Dikarya</taxon>
        <taxon>Ascomycota</taxon>
        <taxon>Pezizomycotina</taxon>
        <taxon>Dothideomycetes</taxon>
        <taxon>Pleosporomycetidae</taxon>
        <taxon>Pleosporales</taxon>
        <taxon>Pleosporineae</taxon>
        <taxon>Cucurbitariaceae</taxon>
        <taxon>Neocucurbitaria</taxon>
    </lineage>
</organism>
<evidence type="ECO:0000313" key="2">
    <source>
        <dbReference type="EMBL" id="KAJ4365736.1"/>
    </source>
</evidence>
<proteinExistence type="predicted"/>
<feature type="compositionally biased region" description="Polar residues" evidence="1">
    <location>
        <begin position="174"/>
        <end position="201"/>
    </location>
</feature>
<keyword evidence="3" id="KW-1185">Reference proteome</keyword>
<dbReference type="AlphaFoldDB" id="A0A9W9CJG8"/>
<feature type="compositionally biased region" description="Basic and acidic residues" evidence="1">
    <location>
        <begin position="243"/>
        <end position="258"/>
    </location>
</feature>
<comment type="caution">
    <text evidence="2">The sequence shown here is derived from an EMBL/GenBank/DDBJ whole genome shotgun (WGS) entry which is preliminary data.</text>
</comment>
<feature type="compositionally biased region" description="Low complexity" evidence="1">
    <location>
        <begin position="217"/>
        <end position="227"/>
    </location>
</feature>
<evidence type="ECO:0000313" key="3">
    <source>
        <dbReference type="Proteomes" id="UP001140560"/>
    </source>
</evidence>
<dbReference type="EMBL" id="JAPEUY010000015">
    <property type="protein sequence ID" value="KAJ4365736.1"/>
    <property type="molecule type" value="Genomic_DNA"/>
</dbReference>
<sequence length="321" mass="35085">MSDSMDKSMISLSTTALTKRSRKFYDGTFRWDSDGFMDDNGVYRDFDCYDPAARAPTPLPPMFPDDLEDENTDQTTTFKPRERRLRAHLNPVFIEPALPNHDKHIAVPDVAHQEATTIGMRDRQPVTAPRRFTLVAHPSSKKASSNGFKPDGKKATPPKISRQAQRAAHKISGQKASQATTQASDAKNNRSSGASKVTSRQSPREGDDDSIRDSDLSDCPSDLSDWDIGGQVNSKKAAPAPADTKRIELDEVDGDAKPTRKTTRGVAQTVRKGAKNSSRAQSNSTAPALRSSQSGSFMRASASNSAARRRSARQENAHEGK</sequence>
<gene>
    <name evidence="2" type="ORF">N0V83_008356</name>
</gene>
<name>A0A9W9CJG8_9PLEO</name>
<protein>
    <submittedName>
        <fullName evidence="2">Uncharacterized protein</fullName>
    </submittedName>
</protein>
<accession>A0A9W9CJG8</accession>
<feature type="compositionally biased region" description="Polar residues" evidence="1">
    <location>
        <begin position="275"/>
        <end position="296"/>
    </location>
</feature>
<feature type="region of interest" description="Disordered" evidence="1">
    <location>
        <begin position="134"/>
        <end position="321"/>
    </location>
</feature>
<feature type="compositionally biased region" description="Basic and acidic residues" evidence="1">
    <location>
        <begin position="202"/>
        <end position="215"/>
    </location>
</feature>
<dbReference type="Proteomes" id="UP001140560">
    <property type="component" value="Unassembled WGS sequence"/>
</dbReference>
<feature type="compositionally biased region" description="Basic and acidic residues" evidence="1">
    <location>
        <begin position="312"/>
        <end position="321"/>
    </location>
</feature>
<evidence type="ECO:0000256" key="1">
    <source>
        <dbReference type="SAM" id="MobiDB-lite"/>
    </source>
</evidence>
<reference evidence="2" key="1">
    <citation type="submission" date="2022-10" db="EMBL/GenBank/DDBJ databases">
        <title>Tapping the CABI collections for fungal endophytes: first genome assemblies for Collariella, Neodidymelliopsis, Ascochyta clinopodiicola, Didymella pomorum, Didymosphaeria variabile, Neocosmospora piperis and Neocucurbitaria cava.</title>
        <authorList>
            <person name="Hill R."/>
        </authorList>
    </citation>
    <scope>NUCLEOTIDE SEQUENCE</scope>
    <source>
        <strain evidence="2">IMI 356814</strain>
    </source>
</reference>